<evidence type="ECO:0000313" key="3">
    <source>
        <dbReference type="Proteomes" id="UP000034235"/>
    </source>
</evidence>
<dbReference type="EMBL" id="LBUP01000001">
    <property type="protein sequence ID" value="KKQ67266.1"/>
    <property type="molecule type" value="Genomic_DNA"/>
</dbReference>
<feature type="transmembrane region" description="Helical" evidence="1">
    <location>
        <begin position="71"/>
        <end position="89"/>
    </location>
</feature>
<name>A0A0G0MQS7_9BACT</name>
<gene>
    <name evidence="2" type="ORF">US86_C0001G0193</name>
</gene>
<reference evidence="2 3" key="1">
    <citation type="journal article" date="2015" name="Nature">
        <title>rRNA introns, odd ribosomes, and small enigmatic genomes across a large radiation of phyla.</title>
        <authorList>
            <person name="Brown C.T."/>
            <person name="Hug L.A."/>
            <person name="Thomas B.C."/>
            <person name="Sharon I."/>
            <person name="Castelle C.J."/>
            <person name="Singh A."/>
            <person name="Wilkins M.J."/>
            <person name="Williams K.H."/>
            <person name="Banfield J.F."/>
        </authorList>
    </citation>
    <scope>NUCLEOTIDE SEQUENCE [LARGE SCALE GENOMIC DNA]</scope>
</reference>
<feature type="transmembrane region" description="Helical" evidence="1">
    <location>
        <begin position="225"/>
        <end position="243"/>
    </location>
</feature>
<keyword evidence="1" id="KW-0812">Transmembrane</keyword>
<evidence type="ECO:0008006" key="4">
    <source>
        <dbReference type="Google" id="ProtNLM"/>
    </source>
</evidence>
<feature type="transmembrane region" description="Helical" evidence="1">
    <location>
        <begin position="168"/>
        <end position="185"/>
    </location>
</feature>
<evidence type="ECO:0000256" key="1">
    <source>
        <dbReference type="SAM" id="Phobius"/>
    </source>
</evidence>
<feature type="transmembrane region" description="Helical" evidence="1">
    <location>
        <begin position="263"/>
        <end position="289"/>
    </location>
</feature>
<evidence type="ECO:0000313" key="2">
    <source>
        <dbReference type="EMBL" id="KKQ67266.1"/>
    </source>
</evidence>
<accession>A0A0G0MQS7</accession>
<organism evidence="2 3">
    <name type="scientific">Candidatus Daviesbacteria bacterium GW2011_GWA2_38_24</name>
    <dbReference type="NCBI Taxonomy" id="1618422"/>
    <lineage>
        <taxon>Bacteria</taxon>
        <taxon>Candidatus Daviesiibacteriota</taxon>
    </lineage>
</organism>
<feature type="transmembrane region" description="Helical" evidence="1">
    <location>
        <begin position="339"/>
        <end position="369"/>
    </location>
</feature>
<sequence length="418" mass="48238">MKLKKIWIILIVAITIRLFLSLVTFHPDIQAFALAGYLIKQGNILNLYDLLSALPEGHQILKSYPTYIFNYPPLIYLWHGLFYSSINIFSNQNFLEMFLFNVPEALKNPVVFIHLFTLKLPLMVFDLGTGFLLFKFFEDKTKAVIALVLWLFNPVTLHATYMMGQFDIIPVFFTILSILLLKNKLTFKTGLLAALSLGLGAAFKIYPLFFVVPLISLFKSWKIRSLIAFSALLPYILSILPFINSSGFRSNALVASQTTKSFYSQIAVSGGESILLFLSALAFFYFLFLHNTISPSRVWRYFFITLLLFFIFTHTHPQWFLWLTPFLIIELVESKFKNVYAGILALMSFIGLLFFFDPSLTIGLFAPLWRDLYSSKSLWELLNISIDFNFARSFLHSIFVGAGLFYLYIYFPRSEEEK</sequence>
<keyword evidence="1" id="KW-1133">Transmembrane helix</keyword>
<keyword evidence="1" id="KW-0472">Membrane</keyword>
<feature type="transmembrane region" description="Helical" evidence="1">
    <location>
        <begin position="390"/>
        <end position="411"/>
    </location>
</feature>
<feature type="transmembrane region" description="Helical" evidence="1">
    <location>
        <begin position="301"/>
        <end position="319"/>
    </location>
</feature>
<feature type="transmembrane region" description="Helical" evidence="1">
    <location>
        <begin position="110"/>
        <end position="137"/>
    </location>
</feature>
<dbReference type="AlphaFoldDB" id="A0A0G0MQS7"/>
<feature type="transmembrane region" description="Helical" evidence="1">
    <location>
        <begin position="7"/>
        <end position="25"/>
    </location>
</feature>
<feature type="transmembrane region" description="Helical" evidence="1">
    <location>
        <begin position="191"/>
        <end position="218"/>
    </location>
</feature>
<protein>
    <recommendedName>
        <fullName evidence="4">Glycosyltransferase RgtA/B/C/D-like domain-containing protein</fullName>
    </recommendedName>
</protein>
<proteinExistence type="predicted"/>
<comment type="caution">
    <text evidence="2">The sequence shown here is derived from an EMBL/GenBank/DDBJ whole genome shotgun (WGS) entry which is preliminary data.</text>
</comment>
<dbReference type="Proteomes" id="UP000034235">
    <property type="component" value="Unassembled WGS sequence"/>
</dbReference>